<keyword evidence="6 9" id="KW-0648">Protein biosynthesis</keyword>
<comment type="subcellular location">
    <subcellularLocation>
        <location evidence="9">Cytoplasm</location>
    </subcellularLocation>
</comment>
<dbReference type="InterPro" id="IPR036695">
    <property type="entry name" value="Arg-tRNA-synth_N_sf"/>
</dbReference>
<evidence type="ECO:0000259" key="12">
    <source>
        <dbReference type="SMART" id="SM01016"/>
    </source>
</evidence>
<evidence type="ECO:0000256" key="8">
    <source>
        <dbReference type="ARBA" id="ARBA00049339"/>
    </source>
</evidence>
<keyword evidence="7 9" id="KW-0030">Aminoacyl-tRNA synthetase</keyword>
<evidence type="ECO:0000313" key="13">
    <source>
        <dbReference type="EMBL" id="TWO24668.1"/>
    </source>
</evidence>
<dbReference type="Gene3D" id="1.10.730.10">
    <property type="entry name" value="Isoleucyl-tRNA Synthetase, Domain 1"/>
    <property type="match status" value="1"/>
</dbReference>
<dbReference type="Pfam" id="PF00750">
    <property type="entry name" value="tRNA-synt_1d"/>
    <property type="match status" value="1"/>
</dbReference>
<comment type="catalytic activity">
    <reaction evidence="8 9">
        <text>tRNA(Arg) + L-arginine + ATP = L-arginyl-tRNA(Arg) + AMP + diphosphate</text>
        <dbReference type="Rhea" id="RHEA:20301"/>
        <dbReference type="Rhea" id="RHEA-COMP:9658"/>
        <dbReference type="Rhea" id="RHEA-COMP:9673"/>
        <dbReference type="ChEBI" id="CHEBI:30616"/>
        <dbReference type="ChEBI" id="CHEBI:32682"/>
        <dbReference type="ChEBI" id="CHEBI:33019"/>
        <dbReference type="ChEBI" id="CHEBI:78442"/>
        <dbReference type="ChEBI" id="CHEBI:78513"/>
        <dbReference type="ChEBI" id="CHEBI:456215"/>
        <dbReference type="EC" id="6.1.1.19"/>
    </reaction>
</comment>
<evidence type="ECO:0000256" key="6">
    <source>
        <dbReference type="ARBA" id="ARBA00022917"/>
    </source>
</evidence>
<evidence type="ECO:0000256" key="3">
    <source>
        <dbReference type="ARBA" id="ARBA00022598"/>
    </source>
</evidence>
<evidence type="ECO:0000259" key="11">
    <source>
        <dbReference type="SMART" id="SM00836"/>
    </source>
</evidence>
<dbReference type="SMART" id="SM00836">
    <property type="entry name" value="DALR_1"/>
    <property type="match status" value="1"/>
</dbReference>
<protein>
    <recommendedName>
        <fullName evidence="9">Arginine--tRNA ligase</fullName>
        <ecNumber evidence="9">6.1.1.19</ecNumber>
    </recommendedName>
    <alternativeName>
        <fullName evidence="9">Arginyl-tRNA synthetase</fullName>
        <shortName evidence="9">ArgRS</shortName>
    </alternativeName>
</protein>
<name>A0ABY3G3I2_9BACT</name>
<dbReference type="SUPFAM" id="SSF55190">
    <property type="entry name" value="Arginyl-tRNA synthetase (ArgRS), N-terminal 'additional' domain"/>
    <property type="match status" value="1"/>
</dbReference>
<dbReference type="SMART" id="SM01016">
    <property type="entry name" value="Arg_tRNA_synt_N"/>
    <property type="match status" value="1"/>
</dbReference>
<evidence type="ECO:0000256" key="9">
    <source>
        <dbReference type="HAMAP-Rule" id="MF_00123"/>
    </source>
</evidence>
<feature type="domain" description="DALR anticodon binding" evidence="11">
    <location>
        <begin position="414"/>
        <end position="528"/>
    </location>
</feature>
<evidence type="ECO:0000256" key="5">
    <source>
        <dbReference type="ARBA" id="ARBA00022840"/>
    </source>
</evidence>
<dbReference type="InterPro" id="IPR014729">
    <property type="entry name" value="Rossmann-like_a/b/a_fold"/>
</dbReference>
<dbReference type="InterPro" id="IPR001278">
    <property type="entry name" value="Arg-tRNA-ligase"/>
</dbReference>
<dbReference type="Proteomes" id="UP000321614">
    <property type="component" value="Unassembled WGS sequence"/>
</dbReference>
<dbReference type="GO" id="GO:0004814">
    <property type="term" value="F:arginine-tRNA ligase activity"/>
    <property type="evidence" value="ECO:0007669"/>
    <property type="project" value="UniProtKB-EC"/>
</dbReference>
<proteinExistence type="inferred from homology"/>
<dbReference type="EMBL" id="VOAW01000015">
    <property type="protein sequence ID" value="TWO24668.1"/>
    <property type="molecule type" value="Genomic_DNA"/>
</dbReference>
<evidence type="ECO:0000256" key="10">
    <source>
        <dbReference type="RuleBase" id="RU363038"/>
    </source>
</evidence>
<evidence type="ECO:0000256" key="7">
    <source>
        <dbReference type="ARBA" id="ARBA00023146"/>
    </source>
</evidence>
<evidence type="ECO:0000313" key="14">
    <source>
        <dbReference type="Proteomes" id="UP000321614"/>
    </source>
</evidence>
<dbReference type="PANTHER" id="PTHR11956">
    <property type="entry name" value="ARGINYL-TRNA SYNTHETASE"/>
    <property type="match status" value="1"/>
</dbReference>
<comment type="caution">
    <text evidence="13">The sequence shown here is derived from an EMBL/GenBank/DDBJ whole genome shotgun (WGS) entry which is preliminary data.</text>
</comment>
<dbReference type="Gene3D" id="3.40.50.620">
    <property type="entry name" value="HUPs"/>
    <property type="match status" value="1"/>
</dbReference>
<feature type="short sequence motif" description="'HIGH' region" evidence="9">
    <location>
        <begin position="113"/>
        <end position="123"/>
    </location>
</feature>
<dbReference type="PROSITE" id="PS00178">
    <property type="entry name" value="AA_TRNA_LIGASE_I"/>
    <property type="match status" value="1"/>
</dbReference>
<keyword evidence="3 9" id="KW-0436">Ligase</keyword>
<dbReference type="Gene3D" id="3.30.1360.70">
    <property type="entry name" value="Arginyl tRNA synthetase N-terminal domain"/>
    <property type="match status" value="1"/>
</dbReference>
<dbReference type="InterPro" id="IPR005148">
    <property type="entry name" value="Arg-tRNA-synth_N"/>
</dbReference>
<organism evidence="13 14">
    <name type="scientific">Campylobacter insulaenigrae</name>
    <dbReference type="NCBI Taxonomy" id="260714"/>
    <lineage>
        <taxon>Bacteria</taxon>
        <taxon>Pseudomonadati</taxon>
        <taxon>Campylobacterota</taxon>
        <taxon>Epsilonproteobacteria</taxon>
        <taxon>Campylobacterales</taxon>
        <taxon>Campylobacteraceae</taxon>
        <taxon>Campylobacter</taxon>
    </lineage>
</organism>
<keyword evidence="4 9" id="KW-0547">Nucleotide-binding</keyword>
<dbReference type="Pfam" id="PF05746">
    <property type="entry name" value="DALR_1"/>
    <property type="match status" value="1"/>
</dbReference>
<dbReference type="InterPro" id="IPR009080">
    <property type="entry name" value="tRNAsynth_Ia_anticodon-bd"/>
</dbReference>
<dbReference type="SUPFAM" id="SSF47323">
    <property type="entry name" value="Anticodon-binding domain of a subclass of class I aminoacyl-tRNA synthetases"/>
    <property type="match status" value="1"/>
</dbReference>
<dbReference type="InterPro" id="IPR001412">
    <property type="entry name" value="aa-tRNA-synth_I_CS"/>
</dbReference>
<reference evidence="13 14" key="1">
    <citation type="submission" date="2019-07" db="EMBL/GenBank/DDBJ databases">
        <title>Rapid identification of Enteric Bacteria from Whole Genome Sequences (WGS) using Average Nucleotide Identity (ANI).</title>
        <authorList>
            <person name="Lane C."/>
        </authorList>
    </citation>
    <scope>NUCLEOTIDE SEQUENCE [LARGE SCALE GENOMIC DNA]</scope>
    <source>
        <strain evidence="13 14">2011D-8905</strain>
    </source>
</reference>
<keyword evidence="5 9" id="KW-0067">ATP-binding</keyword>
<comment type="subunit">
    <text evidence="9">Monomer.</text>
</comment>
<dbReference type="SUPFAM" id="SSF52374">
    <property type="entry name" value="Nucleotidylyl transferase"/>
    <property type="match status" value="1"/>
</dbReference>
<evidence type="ECO:0000256" key="4">
    <source>
        <dbReference type="ARBA" id="ARBA00022741"/>
    </source>
</evidence>
<dbReference type="RefSeq" id="WP_147500986.1">
    <property type="nucleotide sequence ID" value="NZ_JANPQO010000029.1"/>
</dbReference>
<comment type="similarity">
    <text evidence="1 9 10">Belongs to the class-I aminoacyl-tRNA synthetase family.</text>
</comment>
<dbReference type="HAMAP" id="MF_00123">
    <property type="entry name" value="Arg_tRNA_synth"/>
    <property type="match status" value="1"/>
</dbReference>
<feature type="domain" description="Arginyl tRNA synthetase N-terminal" evidence="12">
    <location>
        <begin position="3"/>
        <end position="77"/>
    </location>
</feature>
<evidence type="ECO:0000256" key="1">
    <source>
        <dbReference type="ARBA" id="ARBA00005594"/>
    </source>
</evidence>
<gene>
    <name evidence="9" type="primary">argS</name>
    <name evidence="13" type="ORF">ZA01_06060</name>
</gene>
<dbReference type="EC" id="6.1.1.19" evidence="9"/>
<dbReference type="PANTHER" id="PTHR11956:SF5">
    <property type="entry name" value="ARGININE--TRNA LIGASE, CYTOPLASMIC"/>
    <property type="match status" value="1"/>
</dbReference>
<evidence type="ECO:0000256" key="2">
    <source>
        <dbReference type="ARBA" id="ARBA00022490"/>
    </source>
</evidence>
<dbReference type="NCBIfam" id="TIGR00456">
    <property type="entry name" value="argS"/>
    <property type="match status" value="1"/>
</dbReference>
<dbReference type="InterPro" id="IPR008909">
    <property type="entry name" value="DALR_anticod-bd"/>
</dbReference>
<dbReference type="PRINTS" id="PR01038">
    <property type="entry name" value="TRNASYNTHARG"/>
</dbReference>
<keyword evidence="2 9" id="KW-0963">Cytoplasm</keyword>
<sequence length="531" mass="60781">MKTLIYEIIKEKIGMDFILENPKNKNLAHFATPLAFSLAKELKQNPMLIAKDIALKLQKCECFDSVEVVNGYVNFKLSKDFLNTLANKALKDPNNFARDEKKEESFLLEYVSANPTGPLHIGHARGAIFGDTLARLARHLGYKFDTEYYVNDAGNQIYLLGLSILLVVKEYCLKEDVVYPQEYYKGEYIIDLAYEAFSKFGAEFFIEENILNLAIWAKDRMLELIKQNLADANIYIDSYVSETSYYKDLENTLESLKKHGGIYEKDGKIWLASTAKGDEKDRVILKDDGKGTYLAADIVYHKDKMSRPYTRCINIWGADHHGYIARVKAAMDFLGFNSNNLEIILAQMVSLLKNGEPYKMSKRAGNFILMSDVLEELGSDALRYIFLSKKCDTHLEFDIDEFTKEDSSNPIFYINYAHARIHQVFAKANKSIEDVVDIEFNTLNEEGMNLLFESLNLKAVLKDAFENRALQKIPDYLKNLATLFHKFYNENKVVGSKNEDELLKLFAICALSIKTAFMLMGIEAKNKMNHD</sequence>
<dbReference type="Pfam" id="PF03485">
    <property type="entry name" value="Arg_tRNA_synt_N"/>
    <property type="match status" value="1"/>
</dbReference>
<accession>A0ABY3G3I2</accession>
<dbReference type="CDD" id="cd00671">
    <property type="entry name" value="ArgRS_core"/>
    <property type="match status" value="1"/>
</dbReference>
<keyword evidence="14" id="KW-1185">Reference proteome</keyword>
<dbReference type="InterPro" id="IPR035684">
    <property type="entry name" value="ArgRS_core"/>
</dbReference>